<dbReference type="STRING" id="590998.Celf_2290"/>
<dbReference type="RefSeq" id="WP_013771443.1">
    <property type="nucleotide sequence ID" value="NC_015514.1"/>
</dbReference>
<dbReference type="Proteomes" id="UP000008460">
    <property type="component" value="Chromosome"/>
</dbReference>
<proteinExistence type="predicted"/>
<dbReference type="HOGENOM" id="CLU_196590_0_0_11"/>
<evidence type="ECO:0000313" key="1">
    <source>
        <dbReference type="EMBL" id="AEE46417.1"/>
    </source>
</evidence>
<reference evidence="1 2" key="1">
    <citation type="submission" date="2011-04" db="EMBL/GenBank/DDBJ databases">
        <title>Complete sequence of Cellulomonas fimi ATCC 484.</title>
        <authorList>
            <consortium name="US DOE Joint Genome Institute"/>
            <person name="Lucas S."/>
            <person name="Han J."/>
            <person name="Lapidus A."/>
            <person name="Cheng J.-F."/>
            <person name="Goodwin L."/>
            <person name="Pitluck S."/>
            <person name="Peters L."/>
            <person name="Chertkov O."/>
            <person name="Detter J.C."/>
            <person name="Han C."/>
            <person name="Tapia R."/>
            <person name="Land M."/>
            <person name="Hauser L."/>
            <person name="Kyrpides N."/>
            <person name="Ivanova N."/>
            <person name="Ovchinnikova G."/>
            <person name="Pagani I."/>
            <person name="Mead D."/>
            <person name="Brumm P."/>
            <person name="Woyke T."/>
        </authorList>
    </citation>
    <scope>NUCLEOTIDE SEQUENCE [LARGE SCALE GENOMIC DNA]</scope>
    <source>
        <strain evidence="2">ATCC 484 / DSM 20113 / JCM 1341 / NBRC 15513 / NCIMB 8980 / NCTC 7547</strain>
    </source>
</reference>
<name>F4H2R8_CELFA</name>
<accession>F4H2R8</accession>
<protein>
    <recommendedName>
        <fullName evidence="3">Transcriptional regulator HTH-type FeoC domain-containing protein</fullName>
    </recommendedName>
</protein>
<dbReference type="EMBL" id="CP002666">
    <property type="protein sequence ID" value="AEE46417.1"/>
    <property type="molecule type" value="Genomic_DNA"/>
</dbReference>
<sequence length="73" mass="7161">MSTFADVLRETDRGLRPAVVAARLGLSLDVVTAALDHAAAVGLVVRPAGGCSTCAPAPVRPVGCAGCPFATGG</sequence>
<dbReference type="AlphaFoldDB" id="F4H2R8"/>
<evidence type="ECO:0000313" key="2">
    <source>
        <dbReference type="Proteomes" id="UP000008460"/>
    </source>
</evidence>
<organism evidence="1 2">
    <name type="scientific">Cellulomonas fimi (strain ATCC 484 / DSM 20113 / JCM 1341 / CCUG 24087 / LMG 16345 / NBRC 15513 / NCIMB 8980 / NCTC 7547 / NRS-133)</name>
    <dbReference type="NCBI Taxonomy" id="590998"/>
    <lineage>
        <taxon>Bacteria</taxon>
        <taxon>Bacillati</taxon>
        <taxon>Actinomycetota</taxon>
        <taxon>Actinomycetes</taxon>
        <taxon>Micrococcales</taxon>
        <taxon>Cellulomonadaceae</taxon>
        <taxon>Cellulomonas</taxon>
    </lineage>
</organism>
<keyword evidence="2" id="KW-1185">Reference proteome</keyword>
<dbReference type="KEGG" id="cfi:Celf_2290"/>
<gene>
    <name evidence="1" type="ordered locus">Celf_2290</name>
</gene>
<evidence type="ECO:0008006" key="3">
    <source>
        <dbReference type="Google" id="ProtNLM"/>
    </source>
</evidence>